<feature type="region of interest" description="Disordered" evidence="1">
    <location>
        <begin position="197"/>
        <end position="220"/>
    </location>
</feature>
<feature type="signal peptide" evidence="2">
    <location>
        <begin position="1"/>
        <end position="26"/>
    </location>
</feature>
<gene>
    <name evidence="4" type="ORF">SAMN05421721_1149</name>
</gene>
<dbReference type="PANTHER" id="PTHR19328:SF75">
    <property type="entry name" value="ALDOSE SUGAR DEHYDROGENASE YLII"/>
    <property type="match status" value="1"/>
</dbReference>
<sequence>MVHIMSMARLFLWSLPLLCLASLAHSAPDGVFPEGEIVRARVESELATFHVVRVVDGLRHPWAVDWLPDGRMLITERGGSLYLVDGRKATAVSQVPQVWAENQGGLLDVAVAPDYAKTGWIYLTYTLREDGKGGTVLARARLEGTRLTQLEELYRQTPFLAPNYHFGSRIAFLEDGTLLVTLGERGQRRERVVDIPTPSTSVGTTVRLHPDGSIPDDNPFVGQEGARPEVYSYGHRNAQGMAIHPETGAIWQHEHGPHGGDELNLIEPGNHYGWPDVSLGDTYSDQRPIGVPSAPGVTDPVASWDPSPAFSGMTFYTGEAFPRWRNHLFMGALAQQQILRIELNAHNRVVHQEALLRGEIGRIRDVAQGPDGRLYLLTDMPDGGLYRLDPVRERPGPDAR</sequence>
<evidence type="ECO:0000313" key="4">
    <source>
        <dbReference type="EMBL" id="SFM60661.1"/>
    </source>
</evidence>
<dbReference type="STRING" id="195064.SAMN05421721_1149"/>
<protein>
    <submittedName>
        <fullName evidence="4">Glucose/arabinose dehydrogenase, beta-propeller fold</fullName>
    </submittedName>
</protein>
<dbReference type="AlphaFoldDB" id="A0A1I4S8J8"/>
<keyword evidence="2" id="KW-0732">Signal</keyword>
<dbReference type="InterPro" id="IPR011042">
    <property type="entry name" value="6-blade_b-propeller_TolB-like"/>
</dbReference>
<feature type="domain" description="Glucose/Sorbosone dehydrogenase" evidence="3">
    <location>
        <begin position="58"/>
        <end position="387"/>
    </location>
</feature>
<dbReference type="PANTHER" id="PTHR19328">
    <property type="entry name" value="HEDGEHOG-INTERACTING PROTEIN"/>
    <property type="match status" value="1"/>
</dbReference>
<reference evidence="4 5" key="1">
    <citation type="submission" date="2016-10" db="EMBL/GenBank/DDBJ databases">
        <authorList>
            <person name="de Groot N.N."/>
        </authorList>
    </citation>
    <scope>NUCLEOTIDE SEQUENCE [LARGE SCALE GENOMIC DNA]</scope>
    <source>
        <strain evidence="4 5">DSM 4180</strain>
    </source>
</reference>
<name>A0A1I4S8J8_ECTMO</name>
<proteinExistence type="predicted"/>
<dbReference type="InterPro" id="IPR012938">
    <property type="entry name" value="Glc/Sorbosone_DH"/>
</dbReference>
<dbReference type="Proteomes" id="UP000199556">
    <property type="component" value="Unassembled WGS sequence"/>
</dbReference>
<evidence type="ECO:0000256" key="2">
    <source>
        <dbReference type="SAM" id="SignalP"/>
    </source>
</evidence>
<evidence type="ECO:0000313" key="5">
    <source>
        <dbReference type="Proteomes" id="UP000199556"/>
    </source>
</evidence>
<evidence type="ECO:0000256" key="1">
    <source>
        <dbReference type="SAM" id="MobiDB-lite"/>
    </source>
</evidence>
<keyword evidence="5" id="KW-1185">Reference proteome</keyword>
<feature type="chain" id="PRO_5011722344" evidence="2">
    <location>
        <begin position="27"/>
        <end position="400"/>
    </location>
</feature>
<organism evidence="4 5">
    <name type="scientific">Ectothiorhodospira mobilis</name>
    <dbReference type="NCBI Taxonomy" id="195064"/>
    <lineage>
        <taxon>Bacteria</taxon>
        <taxon>Pseudomonadati</taxon>
        <taxon>Pseudomonadota</taxon>
        <taxon>Gammaproteobacteria</taxon>
        <taxon>Chromatiales</taxon>
        <taxon>Ectothiorhodospiraceae</taxon>
        <taxon>Ectothiorhodospira</taxon>
    </lineage>
</organism>
<accession>A0A1I4S8J8</accession>
<dbReference type="EMBL" id="FOUO01000014">
    <property type="protein sequence ID" value="SFM60661.1"/>
    <property type="molecule type" value="Genomic_DNA"/>
</dbReference>
<dbReference type="Pfam" id="PF07995">
    <property type="entry name" value="GSDH"/>
    <property type="match status" value="1"/>
</dbReference>
<evidence type="ECO:0000259" key="3">
    <source>
        <dbReference type="Pfam" id="PF07995"/>
    </source>
</evidence>
<dbReference type="SUPFAM" id="SSF50952">
    <property type="entry name" value="Soluble quinoprotein glucose dehydrogenase"/>
    <property type="match status" value="1"/>
</dbReference>
<dbReference type="OrthoDB" id="9770043at2"/>
<dbReference type="Gene3D" id="2.120.10.30">
    <property type="entry name" value="TolB, C-terminal domain"/>
    <property type="match status" value="1"/>
</dbReference>
<dbReference type="InterPro" id="IPR011041">
    <property type="entry name" value="Quinoprot_gluc/sorb_DH_b-prop"/>
</dbReference>